<accession>A0A0E2H842</accession>
<reference evidence="2 3" key="1">
    <citation type="submission" date="2013-01" db="EMBL/GenBank/DDBJ databases">
        <title>The Genome Sequence of Clostridium clostridioforme 90A8.</title>
        <authorList>
            <consortium name="The Broad Institute Genome Sequencing Platform"/>
            <person name="Earl A."/>
            <person name="Ward D."/>
            <person name="Feldgarden M."/>
            <person name="Gevers D."/>
            <person name="Courvalin P."/>
            <person name="Lambert T."/>
            <person name="Walker B."/>
            <person name="Young S.K."/>
            <person name="Zeng Q."/>
            <person name="Gargeya S."/>
            <person name="Fitzgerald M."/>
            <person name="Haas B."/>
            <person name="Abouelleil A."/>
            <person name="Alvarado L."/>
            <person name="Arachchi H.M."/>
            <person name="Berlin A.M."/>
            <person name="Chapman S.B."/>
            <person name="Dewar J."/>
            <person name="Goldberg J."/>
            <person name="Griggs A."/>
            <person name="Gujja S."/>
            <person name="Hansen M."/>
            <person name="Howarth C."/>
            <person name="Imamovic A."/>
            <person name="Larimer J."/>
            <person name="McCowan C."/>
            <person name="Murphy C."/>
            <person name="Neiman D."/>
            <person name="Pearson M."/>
            <person name="Priest M."/>
            <person name="Roberts A."/>
            <person name="Saif S."/>
            <person name="Shea T."/>
            <person name="Sisk P."/>
            <person name="Sykes S."/>
            <person name="Wortman J."/>
            <person name="Nusbaum C."/>
            <person name="Birren B."/>
        </authorList>
    </citation>
    <scope>NUCLEOTIDE SEQUENCE [LARGE SCALE GENOMIC DNA]</scope>
    <source>
        <strain evidence="2 3">90A8</strain>
    </source>
</reference>
<sequence length="75" mass="8389">MLSQLFNRTTSPAGSEPGERNNMKSMYLADENGNLIYWVTECGGKIIREYPDGHTESANEQEIKLYNRGAALPPL</sequence>
<evidence type="ECO:0000313" key="3">
    <source>
        <dbReference type="Proteomes" id="UP000013085"/>
    </source>
</evidence>
<dbReference type="HOGENOM" id="CLU_2664593_0_0_9"/>
<organism evidence="2 3">
    <name type="scientific">[Clostridium] clostridioforme 90A8</name>
    <dbReference type="NCBI Taxonomy" id="999408"/>
    <lineage>
        <taxon>Bacteria</taxon>
        <taxon>Bacillati</taxon>
        <taxon>Bacillota</taxon>
        <taxon>Clostridia</taxon>
        <taxon>Lachnospirales</taxon>
        <taxon>Lachnospiraceae</taxon>
        <taxon>Enterocloster</taxon>
    </lineage>
</organism>
<gene>
    <name evidence="2" type="ORF">HMPREF1090_03568</name>
</gene>
<evidence type="ECO:0000313" key="2">
    <source>
        <dbReference type="EMBL" id="ENZ12442.1"/>
    </source>
</evidence>
<dbReference type="Proteomes" id="UP000013085">
    <property type="component" value="Unassembled WGS sequence"/>
</dbReference>
<dbReference type="PATRIC" id="fig|999408.3.peg.3837"/>
<dbReference type="EMBL" id="AGYR01000039">
    <property type="protein sequence ID" value="ENZ12442.1"/>
    <property type="molecule type" value="Genomic_DNA"/>
</dbReference>
<protein>
    <submittedName>
        <fullName evidence="2">Uncharacterized protein</fullName>
    </submittedName>
</protein>
<comment type="caution">
    <text evidence="2">The sequence shown here is derived from an EMBL/GenBank/DDBJ whole genome shotgun (WGS) entry which is preliminary data.</text>
</comment>
<proteinExistence type="predicted"/>
<feature type="region of interest" description="Disordered" evidence="1">
    <location>
        <begin position="1"/>
        <end position="24"/>
    </location>
</feature>
<dbReference type="AlphaFoldDB" id="A0A0E2H842"/>
<feature type="compositionally biased region" description="Polar residues" evidence="1">
    <location>
        <begin position="1"/>
        <end position="13"/>
    </location>
</feature>
<evidence type="ECO:0000256" key="1">
    <source>
        <dbReference type="SAM" id="MobiDB-lite"/>
    </source>
</evidence>
<name>A0A0E2H842_9FIRM</name>